<organism evidence="7 8">
    <name type="scientific">Metarhizium album (strain ARSEF 1941)</name>
    <dbReference type="NCBI Taxonomy" id="1081103"/>
    <lineage>
        <taxon>Eukaryota</taxon>
        <taxon>Fungi</taxon>
        <taxon>Dikarya</taxon>
        <taxon>Ascomycota</taxon>
        <taxon>Pezizomycotina</taxon>
        <taxon>Sordariomycetes</taxon>
        <taxon>Hypocreomycetidae</taxon>
        <taxon>Hypocreales</taxon>
        <taxon>Clavicipitaceae</taxon>
        <taxon>Metarhizium</taxon>
    </lineage>
</organism>
<dbReference type="HOGENOM" id="CLU_001887_1_0_1"/>
<dbReference type="InterPro" id="IPR002110">
    <property type="entry name" value="Ankyrin_rpt"/>
</dbReference>
<dbReference type="SMART" id="SM00248">
    <property type="entry name" value="ANK"/>
    <property type="match status" value="12"/>
</dbReference>
<feature type="region of interest" description="Disordered" evidence="4">
    <location>
        <begin position="1219"/>
        <end position="1252"/>
    </location>
</feature>
<dbReference type="InterPro" id="IPR036770">
    <property type="entry name" value="Ankyrin_rpt-contain_sf"/>
</dbReference>
<dbReference type="GeneID" id="63734753"/>
<feature type="repeat" description="ANK" evidence="3">
    <location>
        <begin position="1315"/>
        <end position="1347"/>
    </location>
</feature>
<feature type="repeat" description="ANK" evidence="3">
    <location>
        <begin position="1444"/>
        <end position="1476"/>
    </location>
</feature>
<dbReference type="EMBL" id="AZHE01000001">
    <property type="protein sequence ID" value="KHO01297.1"/>
    <property type="molecule type" value="Genomic_DNA"/>
</dbReference>
<sequence>MRWRWLQLHAASPAVLFASRVRADSDDDFANNLFSDLGPVLALFGEKVTMQFMSEAMGRADSIILAMAPIGILTIVVSAIRLAGPLWLKAVIGRARESVSAAEMELMSSASEEVCELYNGQSIVRCQGKPKIWEFMFLFKKRAAGERPNEPPDVEFKTLEQARGRDIVDGTGRLTTAPFQPGARSRKADVQADMTGWRSFWRKILFPCRRRKEPVHQDWKGRDSETACCADSSDDAVTPPQWDVKVIRDITTSAPNITLNGHDQISRLQVHGAAVFATLLQAGLVIFFGITTYHPDFKQRYLKEQKPVEASAFPLVASGTALLVLGLFICGHVNEASTEEYRYRPWDEDEMAQIMWIQRGQTVGDQVFKPYATLPRSKRTIITTSRRKLGQSPTETSAASHDDTEAPCDDGTARSGSYEAISSHGHAENVASTSDESRQSSVSQRMDRVRSWIDGHTDEVETVTGAGVSVLGFVVQFVGLRKMNWTASVAQLGAVLIMVGVRAWIRRGMSHPLAHRELAPDTELEWLALVLSGINNDADACFDLLKPKTSWRRTEAHGEMHAMSWTIDTDMDKSFRPLVATDDQAVVEGGSWAKSVLKIHQGLGRLANHRGQYVDLAIRLANCMEAAMNLFLACQFKAQADLTWYVRAQGRFGEAPQWIPFHLKRAGGSSQWRVAADELASALSLWIYSSRGCARNNGTLDARNDFSHLNKSDDSWLRDTAPESALGLRAFGRGNAIPKKQLIQDLMWWVPDDLGEIFEIREVAVATGGREEQTSTLRVESSQVVHSAGIRAQGGAGCHCCERFREFQHDEVNLEEQRWRTQAMLAETPEEAESESDAPWARFHDARHNQAEDAAGDGPTVLAIETHDEMGVLYAKALLCLFLRSVAKTLTSSSVGTAEARTVSSSRPGMQSPLVLRHEGIAELASEIQQNGLGLSLEAHVSIVWPLSLEEKLPFPDPVFDLALARSNELWRTKGLQAARLPYLWLWQQCRHFCESERSIYARAVACLMEHLKDSHDEREISILTKEQKRSVGEAHGVLTSLLEAESKRHEVVSQLSLLYGDGRHPWPQSLERIAPAVSGETAPGLVWTKPLCFTPVHRKAIDHPKIWNYALEIAGYIFHITDATAWTPLHYMVLGGGPGGDIDEYQDEENMSWIHQTDLRGWKILHYACWCGTYSAVAYLVKAGASIARRGIDGASPFHCAARNEEAEVLQFLLDSQNRNDEADGPSEPGLSHVPTPRHSKGRPQSLPDHEGRAPIHWAVLADKQDAVEKLLDDKEARDNKGRRPLHTAALCRRLGITKTLVGACADIEALDDLGRTPLHSAAVGGEAELVKFLLEAGANTDATDASNKTPLDLASRMEIATLLSDAGADAEEMTGSSKTLLHRAAENGDVEQVVFLLDTGANVEATDGQKKTALHLATEAGERETVEMLLQAGASTEAMDSLKKTPLHLAIESARPEIVKLLLVAGADIEARDRWKNTFLHTAVEGGNPEIVGLLLKTGANIKARRVGGRTPLHVAAAAGKPEVVRMLLEAGADMEAVDGDGDTAFVVANQVGKEETAQLLWRAGARASGWARGNGRREAAELA</sequence>
<feature type="compositionally biased region" description="Polar residues" evidence="4">
    <location>
        <begin position="430"/>
        <end position="444"/>
    </location>
</feature>
<feature type="signal peptide" evidence="6">
    <location>
        <begin position="1"/>
        <end position="23"/>
    </location>
</feature>
<dbReference type="PANTHER" id="PTHR24173">
    <property type="entry name" value="ANKYRIN REPEAT CONTAINING"/>
    <property type="match status" value="1"/>
</dbReference>
<protein>
    <submittedName>
        <fullName evidence="7">Ankyrin 2,3/unc44</fullName>
    </submittedName>
</protein>
<feature type="transmembrane region" description="Helical" evidence="5">
    <location>
        <begin position="313"/>
        <end position="334"/>
    </location>
</feature>
<dbReference type="SUPFAM" id="SSF48403">
    <property type="entry name" value="Ankyrin repeat"/>
    <property type="match status" value="2"/>
</dbReference>
<name>A0A0B2WYG7_METAS</name>
<keyword evidence="6" id="KW-0732">Signal</keyword>
<evidence type="ECO:0000313" key="8">
    <source>
        <dbReference type="Proteomes" id="UP000030816"/>
    </source>
</evidence>
<keyword evidence="5" id="KW-0472">Membrane</keyword>
<feature type="transmembrane region" description="Helical" evidence="5">
    <location>
        <begin position="273"/>
        <end position="293"/>
    </location>
</feature>
<feature type="repeat" description="ANK" evidence="3">
    <location>
        <begin position="1411"/>
        <end position="1443"/>
    </location>
</feature>
<feature type="region of interest" description="Disordered" evidence="4">
    <location>
        <begin position="382"/>
        <end position="446"/>
    </location>
</feature>
<gene>
    <name evidence="7" type="ORF">MAM_00298</name>
</gene>
<evidence type="ECO:0000256" key="5">
    <source>
        <dbReference type="SAM" id="Phobius"/>
    </source>
</evidence>
<feature type="repeat" description="ANK" evidence="3">
    <location>
        <begin position="1282"/>
        <end position="1314"/>
    </location>
</feature>
<dbReference type="STRING" id="1081103.A0A0B2WYG7"/>
<feature type="repeat" description="ANK" evidence="3">
    <location>
        <begin position="1194"/>
        <end position="1226"/>
    </location>
</feature>
<dbReference type="Proteomes" id="UP000030816">
    <property type="component" value="Unassembled WGS sequence"/>
</dbReference>
<feature type="repeat" description="ANK" evidence="3">
    <location>
        <begin position="1477"/>
        <end position="1509"/>
    </location>
</feature>
<reference evidence="7 8" key="1">
    <citation type="journal article" date="2014" name="Proc. Natl. Acad. Sci. U.S.A.">
        <title>Trajectory and genomic determinants of fungal-pathogen speciation and host adaptation.</title>
        <authorList>
            <person name="Hu X."/>
            <person name="Xiao G."/>
            <person name="Zheng P."/>
            <person name="Shang Y."/>
            <person name="Su Y."/>
            <person name="Zhang X."/>
            <person name="Liu X."/>
            <person name="Zhan S."/>
            <person name="St Leger R.J."/>
            <person name="Wang C."/>
        </authorList>
    </citation>
    <scope>NUCLEOTIDE SEQUENCE [LARGE SCALE GENOMIC DNA]</scope>
    <source>
        <strain evidence="7 8">ARSEF 1941</strain>
    </source>
</reference>
<keyword evidence="1" id="KW-0677">Repeat</keyword>
<keyword evidence="5" id="KW-0812">Transmembrane</keyword>
<comment type="caution">
    <text evidence="7">The sequence shown here is derived from an EMBL/GenBank/DDBJ whole genome shotgun (WGS) entry which is preliminary data.</text>
</comment>
<dbReference type="PROSITE" id="PS50088">
    <property type="entry name" value="ANK_REPEAT"/>
    <property type="match status" value="8"/>
</dbReference>
<evidence type="ECO:0000256" key="3">
    <source>
        <dbReference type="PROSITE-ProRule" id="PRU00023"/>
    </source>
</evidence>
<feature type="repeat" description="ANK" evidence="3">
    <location>
        <begin position="1510"/>
        <end position="1542"/>
    </location>
</feature>
<dbReference type="PROSITE" id="PS50297">
    <property type="entry name" value="ANK_REP_REGION"/>
    <property type="match status" value="7"/>
</dbReference>
<evidence type="ECO:0000256" key="1">
    <source>
        <dbReference type="ARBA" id="ARBA00022737"/>
    </source>
</evidence>
<accession>A0A0B2WYG7</accession>
<feature type="repeat" description="ANK" evidence="3">
    <location>
        <begin position="1378"/>
        <end position="1410"/>
    </location>
</feature>
<dbReference type="PANTHER" id="PTHR24173:SF74">
    <property type="entry name" value="ANKYRIN REPEAT DOMAIN-CONTAINING PROTEIN 16"/>
    <property type="match status" value="1"/>
</dbReference>
<feature type="transmembrane region" description="Helical" evidence="5">
    <location>
        <begin position="485"/>
        <end position="505"/>
    </location>
</feature>
<dbReference type="RefSeq" id="XP_040682362.1">
    <property type="nucleotide sequence ID" value="XM_040819097.1"/>
</dbReference>
<dbReference type="PRINTS" id="PR01415">
    <property type="entry name" value="ANKYRIN"/>
</dbReference>
<dbReference type="OrthoDB" id="194358at2759"/>
<feature type="chain" id="PRO_5002096275" evidence="6">
    <location>
        <begin position="24"/>
        <end position="1586"/>
    </location>
</feature>
<keyword evidence="2 3" id="KW-0040">ANK repeat</keyword>
<keyword evidence="5" id="KW-1133">Transmembrane helix</keyword>
<evidence type="ECO:0000256" key="4">
    <source>
        <dbReference type="SAM" id="MobiDB-lite"/>
    </source>
</evidence>
<keyword evidence="8" id="KW-1185">Reference proteome</keyword>
<evidence type="ECO:0000313" key="7">
    <source>
        <dbReference type="EMBL" id="KHO01297.1"/>
    </source>
</evidence>
<evidence type="ECO:0000256" key="2">
    <source>
        <dbReference type="ARBA" id="ARBA00023043"/>
    </source>
</evidence>
<feature type="transmembrane region" description="Helical" evidence="5">
    <location>
        <begin position="63"/>
        <end position="88"/>
    </location>
</feature>
<proteinExistence type="predicted"/>
<dbReference type="Gene3D" id="1.25.40.20">
    <property type="entry name" value="Ankyrin repeat-containing domain"/>
    <property type="match status" value="3"/>
</dbReference>
<dbReference type="Pfam" id="PF12796">
    <property type="entry name" value="Ank_2"/>
    <property type="match status" value="4"/>
</dbReference>
<evidence type="ECO:0000256" key="6">
    <source>
        <dbReference type="SAM" id="SignalP"/>
    </source>
</evidence>